<comment type="similarity">
    <text evidence="2">Belongs to the peptidase S16 family.</text>
</comment>
<evidence type="ECO:0000256" key="3">
    <source>
        <dbReference type="SAM" id="Coils"/>
    </source>
</evidence>
<accession>E1YLQ5</accession>
<dbReference type="GO" id="GO:0006508">
    <property type="term" value="P:proteolysis"/>
    <property type="evidence" value="ECO:0007669"/>
    <property type="project" value="UniProtKB-KW"/>
</dbReference>
<dbReference type="Pfam" id="PF13654">
    <property type="entry name" value="AAA_32"/>
    <property type="match status" value="1"/>
</dbReference>
<dbReference type="Pfam" id="PF20437">
    <property type="entry name" value="LonC_helical"/>
    <property type="match status" value="1"/>
</dbReference>
<evidence type="ECO:0000256" key="2">
    <source>
        <dbReference type="PROSITE-ProRule" id="PRU01122"/>
    </source>
</evidence>
<sequence length="822" mass="92539">MRETELKPIQLYRKCQLDDLPFETTDDFEDISMAAHVVGQPRAEQALHFGVGIQRQGYNIFALGEQGTGRHTFIRDFISQRAEHEPVPEDICYVTNFDQKHVPGLLTIKAGQGKLLAKDMKHLIENIRHAMQTALENEEYQNRAQSITQEFQEKQKQGFEEIRKKAKEKNLVAMPTPSGLVFAPIKTDEEGTYTPEEYEKLPKEQKSKIDQNIEEMRNEAQRLVQNFPKWQREVREKEKAFMREVTEYTIDPLINELNEKYTTNDSVSHYLKAVRDDLVQNIMQLFPAQQSMPQQQMPGDAAAGMGEKPENPAERRYHINVLVDNSETKGAPVIYEENPTYQNLFGRVEHLAQMGWLITDFTMIRPGAIHRANSGYLILDALKLLTEPFAWEGLKRTLKTGKLKIESIGQMYSMISTVSLEPEALPIKIKVVLIGIPYIYYMLRAYDFDFGDLFKVSVDFARQMNNNRKNQHEFVRLLAGIVRQEKLLPFKRDAVGLVIERGSRTVGDAHKMSLHMESIINLLREADYWAQQNGNSSVDANDVQKAVDARIYRSDRLRESMQEQIDRDIVMIDTKGSSVGQINGLSVISLGDFAFSRPSRITARIRLGKGEVVDIEREVAMGGPIHSKGVLILSGFLGGRYALNSPLSLSASLVFEQSYGGVEGDSASSAELYALLSAIADVPIKQSFGVTGSVNQYGQIQPIGGVNEKIEGFFDVCKARGLTGDQGVLIPASNVQHLMLRKDVIDAVESGQFCIHEVKTIDEGIEILTGMVAGEPSDAGDYPPDSFNNKVHQRLKKFADTVKQFAQKDNDTKKEEVTSAKP</sequence>
<feature type="domain" description="Lon proteolytic" evidence="5">
    <location>
        <begin position="576"/>
        <end position="771"/>
    </location>
</feature>
<dbReference type="InterPro" id="IPR041699">
    <property type="entry name" value="AAA_32"/>
</dbReference>
<comment type="catalytic activity">
    <reaction evidence="2">
        <text>Hydrolysis of proteins in presence of ATP.</text>
        <dbReference type="EC" id="3.4.21.53"/>
    </reaction>
</comment>
<reference evidence="6" key="1">
    <citation type="journal article" date="2011" name="Environ. Microbiol.">
        <title>Genomic insights into the metabolic potential of the polycyclic aromatic hydrocarbon degrading sulfate-reducing Deltaproteobacterium N47.</title>
        <authorList>
            <person name="Bergmann F."/>
            <person name="Selesi D."/>
            <person name="Weinmaier T."/>
            <person name="Tischler P."/>
            <person name="Rattei T."/>
            <person name="Meckenstock R.U."/>
        </authorList>
    </citation>
    <scope>NUCLEOTIDE SEQUENCE</scope>
</reference>
<dbReference type="InterPro" id="IPR046844">
    <property type="entry name" value="Lon-like_helical"/>
</dbReference>
<dbReference type="Gene3D" id="1.10.8.60">
    <property type="match status" value="1"/>
</dbReference>
<dbReference type="Pfam" id="PF20436">
    <property type="entry name" value="LonB_AAA-LID"/>
    <property type="match status" value="1"/>
</dbReference>
<dbReference type="InterPro" id="IPR014721">
    <property type="entry name" value="Ribsml_uS5_D2-typ_fold_subgr"/>
</dbReference>
<dbReference type="PROSITE" id="PS51786">
    <property type="entry name" value="LON_PROTEOLYTIC"/>
    <property type="match status" value="1"/>
</dbReference>
<evidence type="ECO:0000256" key="1">
    <source>
        <dbReference type="ARBA" id="ARBA00022670"/>
    </source>
</evidence>
<dbReference type="SUPFAM" id="SSF54211">
    <property type="entry name" value="Ribosomal protein S5 domain 2-like"/>
    <property type="match status" value="1"/>
</dbReference>
<dbReference type="SUPFAM" id="SSF52540">
    <property type="entry name" value="P-loop containing nucleoside triphosphate hydrolases"/>
    <property type="match status" value="1"/>
</dbReference>
<feature type="region of interest" description="Disordered" evidence="4">
    <location>
        <begin position="290"/>
        <end position="310"/>
    </location>
</feature>
<dbReference type="Gene3D" id="3.30.230.10">
    <property type="match status" value="1"/>
</dbReference>
<name>E1YLQ5_9BACT</name>
<feature type="active site" evidence="2">
    <location>
        <position position="709"/>
    </location>
</feature>
<dbReference type="EMBL" id="FR695877">
    <property type="protein sequence ID" value="CBX31038.1"/>
    <property type="molecule type" value="Genomic_DNA"/>
</dbReference>
<dbReference type="InterPro" id="IPR027417">
    <property type="entry name" value="P-loop_NTPase"/>
</dbReference>
<dbReference type="GO" id="GO:0005524">
    <property type="term" value="F:ATP binding"/>
    <property type="evidence" value="ECO:0007669"/>
    <property type="project" value="InterPro"/>
</dbReference>
<feature type="coiled-coil region" evidence="3">
    <location>
        <begin position="206"/>
        <end position="233"/>
    </location>
</feature>
<dbReference type="InterPro" id="IPR027065">
    <property type="entry name" value="Lon_Prtase"/>
</dbReference>
<dbReference type="PRINTS" id="PR00830">
    <property type="entry name" value="ENDOLAPTASE"/>
</dbReference>
<dbReference type="EC" id="3.4.21.53" evidence="2"/>
<dbReference type="GO" id="GO:0030163">
    <property type="term" value="P:protein catabolic process"/>
    <property type="evidence" value="ECO:0007669"/>
    <property type="project" value="InterPro"/>
</dbReference>
<dbReference type="GO" id="GO:0004252">
    <property type="term" value="F:serine-type endopeptidase activity"/>
    <property type="evidence" value="ECO:0007669"/>
    <property type="project" value="UniProtKB-UniRule"/>
</dbReference>
<protein>
    <recommendedName>
        <fullName evidence="2">endopeptidase La</fullName>
        <ecNumber evidence="2">3.4.21.53</ecNumber>
    </recommendedName>
</protein>
<proteinExistence type="inferred from homology"/>
<feature type="coiled-coil region" evidence="3">
    <location>
        <begin position="130"/>
        <end position="157"/>
    </location>
</feature>
<gene>
    <name evidence="6" type="ORF">N47_E45500</name>
</gene>
<evidence type="ECO:0000313" key="6">
    <source>
        <dbReference type="EMBL" id="CBX31038.1"/>
    </source>
</evidence>
<evidence type="ECO:0000259" key="5">
    <source>
        <dbReference type="PROSITE" id="PS51786"/>
    </source>
</evidence>
<keyword evidence="1 2" id="KW-0645">Protease</keyword>
<evidence type="ECO:0000256" key="4">
    <source>
        <dbReference type="SAM" id="MobiDB-lite"/>
    </source>
</evidence>
<dbReference type="Pfam" id="PF05362">
    <property type="entry name" value="Lon_C"/>
    <property type="match status" value="1"/>
</dbReference>
<organism evidence="6">
    <name type="scientific">uncultured Desulfobacterium sp</name>
    <dbReference type="NCBI Taxonomy" id="201089"/>
    <lineage>
        <taxon>Bacteria</taxon>
        <taxon>Pseudomonadati</taxon>
        <taxon>Thermodesulfobacteriota</taxon>
        <taxon>Desulfobacteria</taxon>
        <taxon>Desulfobacterales</taxon>
        <taxon>Desulfobacteriaceae</taxon>
        <taxon>Desulfobacterium</taxon>
        <taxon>environmental samples</taxon>
    </lineage>
</organism>
<dbReference type="AlphaFoldDB" id="E1YLQ5"/>
<dbReference type="InterPro" id="IPR020568">
    <property type="entry name" value="Ribosomal_Su5_D2-typ_SF"/>
</dbReference>
<keyword evidence="3" id="KW-0175">Coiled coil</keyword>
<keyword evidence="2" id="KW-0378">Hydrolase</keyword>
<keyword evidence="2" id="KW-0720">Serine protease</keyword>
<dbReference type="PANTHER" id="PTHR10046">
    <property type="entry name" value="ATP DEPENDENT LON PROTEASE FAMILY MEMBER"/>
    <property type="match status" value="1"/>
</dbReference>
<dbReference type="Gene3D" id="3.40.50.300">
    <property type="entry name" value="P-loop containing nucleotide triphosphate hydrolases"/>
    <property type="match status" value="2"/>
</dbReference>
<dbReference type="GO" id="GO:0004176">
    <property type="term" value="F:ATP-dependent peptidase activity"/>
    <property type="evidence" value="ECO:0007669"/>
    <property type="project" value="UniProtKB-UniRule"/>
</dbReference>
<feature type="active site" evidence="2">
    <location>
        <position position="666"/>
    </location>
</feature>
<dbReference type="InterPro" id="IPR046843">
    <property type="entry name" value="LonB_AAA-LID"/>
</dbReference>
<dbReference type="InterPro" id="IPR008269">
    <property type="entry name" value="Lon_proteolytic"/>
</dbReference>